<gene>
    <name evidence="2" type="ORF">O181_059240</name>
</gene>
<evidence type="ECO:0000256" key="1">
    <source>
        <dbReference type="SAM" id="MobiDB-lite"/>
    </source>
</evidence>
<sequence length="115" mass="13157">MELDAVSIIVPDELLSYSLLGVLGGNSNLSKFVEKLICNEDIIEKPFLILSRLQDFDNHNNPNPERNESNSKALPTLSDEPHKIVFYCGNGKHNRRCTTHKREEFWAENPHLRPS</sequence>
<keyword evidence="3" id="KW-1185">Reference proteome</keyword>
<proteinExistence type="predicted"/>
<evidence type="ECO:0000313" key="2">
    <source>
        <dbReference type="EMBL" id="MBW0519525.1"/>
    </source>
</evidence>
<organism evidence="2 3">
    <name type="scientific">Austropuccinia psidii MF-1</name>
    <dbReference type="NCBI Taxonomy" id="1389203"/>
    <lineage>
        <taxon>Eukaryota</taxon>
        <taxon>Fungi</taxon>
        <taxon>Dikarya</taxon>
        <taxon>Basidiomycota</taxon>
        <taxon>Pucciniomycotina</taxon>
        <taxon>Pucciniomycetes</taxon>
        <taxon>Pucciniales</taxon>
        <taxon>Sphaerophragmiaceae</taxon>
        <taxon>Austropuccinia</taxon>
    </lineage>
</organism>
<dbReference type="AlphaFoldDB" id="A0A9Q3EB39"/>
<accession>A0A9Q3EB39</accession>
<evidence type="ECO:0000313" key="3">
    <source>
        <dbReference type="Proteomes" id="UP000765509"/>
    </source>
</evidence>
<dbReference type="EMBL" id="AVOT02027455">
    <property type="protein sequence ID" value="MBW0519525.1"/>
    <property type="molecule type" value="Genomic_DNA"/>
</dbReference>
<protein>
    <submittedName>
        <fullName evidence="2">Uncharacterized protein</fullName>
    </submittedName>
</protein>
<feature type="region of interest" description="Disordered" evidence="1">
    <location>
        <begin position="58"/>
        <end position="77"/>
    </location>
</feature>
<dbReference type="Proteomes" id="UP000765509">
    <property type="component" value="Unassembled WGS sequence"/>
</dbReference>
<dbReference type="OrthoDB" id="8029976at2759"/>
<comment type="caution">
    <text evidence="2">The sequence shown here is derived from an EMBL/GenBank/DDBJ whole genome shotgun (WGS) entry which is preliminary data.</text>
</comment>
<name>A0A9Q3EB39_9BASI</name>
<reference evidence="2" key="1">
    <citation type="submission" date="2021-03" db="EMBL/GenBank/DDBJ databases">
        <title>Draft genome sequence of rust myrtle Austropuccinia psidii MF-1, a brazilian biotype.</title>
        <authorList>
            <person name="Quecine M.C."/>
            <person name="Pachon D.M.R."/>
            <person name="Bonatelli M.L."/>
            <person name="Correr F.H."/>
            <person name="Franceschini L.M."/>
            <person name="Leite T.F."/>
            <person name="Margarido G.R.A."/>
            <person name="Almeida C.A."/>
            <person name="Ferrarezi J.A."/>
            <person name="Labate C.A."/>
        </authorList>
    </citation>
    <scope>NUCLEOTIDE SEQUENCE</scope>
    <source>
        <strain evidence="2">MF-1</strain>
    </source>
</reference>